<reference evidence="4" key="1">
    <citation type="submission" date="2022-07" db="EMBL/GenBank/DDBJ databases">
        <title>Phylogenomic reconstructions and comparative analyses of Kickxellomycotina fungi.</title>
        <authorList>
            <person name="Reynolds N.K."/>
            <person name="Stajich J.E."/>
            <person name="Barry K."/>
            <person name="Grigoriev I.V."/>
            <person name="Crous P."/>
            <person name="Smith M.E."/>
        </authorList>
    </citation>
    <scope>NUCLEOTIDE SEQUENCE</scope>
    <source>
        <strain evidence="4">BCRC 34381</strain>
    </source>
</reference>
<dbReference type="AlphaFoldDB" id="A0A9W7Y7X8"/>
<name>A0A9W7Y7X8_9FUNG</name>
<feature type="transmembrane region" description="Helical" evidence="2">
    <location>
        <begin position="125"/>
        <end position="144"/>
    </location>
</feature>
<feature type="domain" description="DUF7719" evidence="3">
    <location>
        <begin position="185"/>
        <end position="246"/>
    </location>
</feature>
<gene>
    <name evidence="4" type="ORF">LPJ61_002662</name>
</gene>
<sequence>MVTISEDEGDNVPLINSVGGQPAPSDAGDGDLPKLEHPSASRIVGAGPRLGPDGKPHYLIDDIPDNEKLRLIRESGIMRKYAKSKTHDTGSDIDEDAAAGEEGDEPLAPQDEHDPASDIPAWMDAIIYTVGLAAIYGLFEALVNQQYSVDVTVAEIVQRMARIAPALYAIVYFTFRFRRVRAVSLLMLLAATACGCYFIHLNLHSPRLGIMRRAPGLVTLWIYLTFLMDVRPAIVGSAVVGLFWIVDPFKQTL</sequence>
<evidence type="ECO:0000313" key="5">
    <source>
        <dbReference type="Proteomes" id="UP001143981"/>
    </source>
</evidence>
<accession>A0A9W7Y7X8</accession>
<dbReference type="PANTHER" id="PTHR37846">
    <property type="entry name" value="YALI0B21296P"/>
    <property type="match status" value="1"/>
</dbReference>
<dbReference type="EMBL" id="JANBOI010000359">
    <property type="protein sequence ID" value="KAJ1731177.1"/>
    <property type="molecule type" value="Genomic_DNA"/>
</dbReference>
<feature type="transmembrane region" description="Helical" evidence="2">
    <location>
        <begin position="182"/>
        <end position="200"/>
    </location>
</feature>
<feature type="region of interest" description="Disordered" evidence="1">
    <location>
        <begin position="1"/>
        <end position="59"/>
    </location>
</feature>
<evidence type="ECO:0000313" key="4">
    <source>
        <dbReference type="EMBL" id="KAJ1731177.1"/>
    </source>
</evidence>
<dbReference type="OrthoDB" id="5597489at2759"/>
<keyword evidence="2" id="KW-0812">Transmembrane</keyword>
<evidence type="ECO:0000259" key="3">
    <source>
        <dbReference type="Pfam" id="PF24841"/>
    </source>
</evidence>
<feature type="compositionally biased region" description="Acidic residues" evidence="1">
    <location>
        <begin position="1"/>
        <end position="10"/>
    </location>
</feature>
<dbReference type="Proteomes" id="UP001143981">
    <property type="component" value="Unassembled WGS sequence"/>
</dbReference>
<proteinExistence type="predicted"/>
<keyword evidence="2" id="KW-0472">Membrane</keyword>
<dbReference type="PANTHER" id="PTHR37846:SF1">
    <property type="entry name" value="DEACETYLASE-LIKE PROTEIN"/>
    <property type="match status" value="1"/>
</dbReference>
<dbReference type="Pfam" id="PF24841">
    <property type="entry name" value="DUF7719"/>
    <property type="match status" value="1"/>
</dbReference>
<feature type="compositionally biased region" description="Acidic residues" evidence="1">
    <location>
        <begin position="91"/>
        <end position="105"/>
    </location>
</feature>
<feature type="transmembrane region" description="Helical" evidence="2">
    <location>
        <begin position="220"/>
        <end position="246"/>
    </location>
</feature>
<evidence type="ECO:0000256" key="2">
    <source>
        <dbReference type="SAM" id="Phobius"/>
    </source>
</evidence>
<organism evidence="4 5">
    <name type="scientific">Coemansia biformis</name>
    <dbReference type="NCBI Taxonomy" id="1286918"/>
    <lineage>
        <taxon>Eukaryota</taxon>
        <taxon>Fungi</taxon>
        <taxon>Fungi incertae sedis</taxon>
        <taxon>Zoopagomycota</taxon>
        <taxon>Kickxellomycotina</taxon>
        <taxon>Kickxellomycetes</taxon>
        <taxon>Kickxellales</taxon>
        <taxon>Kickxellaceae</taxon>
        <taxon>Coemansia</taxon>
    </lineage>
</organism>
<feature type="region of interest" description="Disordered" evidence="1">
    <location>
        <begin position="82"/>
        <end position="114"/>
    </location>
</feature>
<keyword evidence="2" id="KW-1133">Transmembrane helix</keyword>
<evidence type="ECO:0000256" key="1">
    <source>
        <dbReference type="SAM" id="MobiDB-lite"/>
    </source>
</evidence>
<keyword evidence="5" id="KW-1185">Reference proteome</keyword>
<comment type="caution">
    <text evidence="4">The sequence shown here is derived from an EMBL/GenBank/DDBJ whole genome shotgun (WGS) entry which is preliminary data.</text>
</comment>
<dbReference type="InterPro" id="IPR056136">
    <property type="entry name" value="DUF7719"/>
</dbReference>
<protein>
    <recommendedName>
        <fullName evidence="3">DUF7719 domain-containing protein</fullName>
    </recommendedName>
</protein>